<organism evidence="3 4">
    <name type="scientific">Pristionchus entomophagus</name>
    <dbReference type="NCBI Taxonomy" id="358040"/>
    <lineage>
        <taxon>Eukaryota</taxon>
        <taxon>Metazoa</taxon>
        <taxon>Ecdysozoa</taxon>
        <taxon>Nematoda</taxon>
        <taxon>Chromadorea</taxon>
        <taxon>Rhabditida</taxon>
        <taxon>Rhabditina</taxon>
        <taxon>Diplogasteromorpha</taxon>
        <taxon>Diplogasteroidea</taxon>
        <taxon>Neodiplogasteridae</taxon>
        <taxon>Pristionchus</taxon>
    </lineage>
</organism>
<dbReference type="InterPro" id="IPR035979">
    <property type="entry name" value="RBD_domain_sf"/>
</dbReference>
<evidence type="ECO:0000256" key="1">
    <source>
        <dbReference type="SAM" id="MobiDB-lite"/>
    </source>
</evidence>
<feature type="region of interest" description="Disordered" evidence="1">
    <location>
        <begin position="107"/>
        <end position="235"/>
    </location>
</feature>
<accession>A0AAV5UQ88</accession>
<evidence type="ECO:0000313" key="3">
    <source>
        <dbReference type="EMBL" id="GMT08413.1"/>
    </source>
</evidence>
<dbReference type="Proteomes" id="UP001432027">
    <property type="component" value="Unassembled WGS sequence"/>
</dbReference>
<keyword evidence="4" id="KW-1185">Reference proteome</keyword>
<dbReference type="InterPro" id="IPR000504">
    <property type="entry name" value="RRM_dom"/>
</dbReference>
<dbReference type="AlphaFoldDB" id="A0AAV5UQ88"/>
<protein>
    <recommendedName>
        <fullName evidence="2">RRM domain-containing protein</fullName>
    </recommendedName>
</protein>
<name>A0AAV5UQ88_9BILA</name>
<dbReference type="EMBL" id="BTSX01000078">
    <property type="protein sequence ID" value="GMT08413.1"/>
    <property type="molecule type" value="Genomic_DNA"/>
</dbReference>
<feature type="domain" description="RRM" evidence="2">
    <location>
        <begin position="6"/>
        <end position="34"/>
    </location>
</feature>
<feature type="compositionally biased region" description="Basic residues" evidence="1">
    <location>
        <begin position="182"/>
        <end position="206"/>
    </location>
</feature>
<dbReference type="InterPro" id="IPR012677">
    <property type="entry name" value="Nucleotide-bd_a/b_plait_sf"/>
</dbReference>
<feature type="compositionally biased region" description="Gly residues" evidence="1">
    <location>
        <begin position="161"/>
        <end position="181"/>
    </location>
</feature>
<feature type="compositionally biased region" description="Basic and acidic residues" evidence="1">
    <location>
        <begin position="207"/>
        <end position="222"/>
    </location>
</feature>
<evidence type="ECO:0000313" key="4">
    <source>
        <dbReference type="Proteomes" id="UP001432027"/>
    </source>
</evidence>
<dbReference type="Gene3D" id="3.30.70.330">
    <property type="match status" value="1"/>
</dbReference>
<gene>
    <name evidence="3" type="ORF">PENTCL1PPCAC_30587</name>
</gene>
<dbReference type="GO" id="GO:0003723">
    <property type="term" value="F:RNA binding"/>
    <property type="evidence" value="ECO:0007669"/>
    <property type="project" value="InterPro"/>
</dbReference>
<reference evidence="3" key="1">
    <citation type="submission" date="2023-10" db="EMBL/GenBank/DDBJ databases">
        <title>Genome assembly of Pristionchus species.</title>
        <authorList>
            <person name="Yoshida K."/>
            <person name="Sommer R.J."/>
        </authorList>
    </citation>
    <scope>NUCLEOTIDE SEQUENCE</scope>
    <source>
        <strain evidence="3">RS0144</strain>
    </source>
</reference>
<proteinExistence type="predicted"/>
<dbReference type="Pfam" id="PF00076">
    <property type="entry name" value="RRM_1"/>
    <property type="match status" value="1"/>
</dbReference>
<sequence>MGDCKVYVGGLPNDATSEEIEDAFRRFGRIRKTVSAVSNVESPFLLASTPKRARGRSLAPVPHSHSILIRPASPHSHIPRPSFLLNTLPPLALPSVLRDTRRTRFLSGSLVGRPDSPSSSSMTAETPRTRSVPWTAPESAECARASSCRTTEAEEEEEGRGGGYGGGGGGGYGGGRGLGGRGRSRSRSRSPRRSRSRSPRRSRSRSPKYDDRKRSPSRDRSRSKSPSRSRSASRD</sequence>
<evidence type="ECO:0000259" key="2">
    <source>
        <dbReference type="Pfam" id="PF00076"/>
    </source>
</evidence>
<feature type="compositionally biased region" description="Polar residues" evidence="1">
    <location>
        <begin position="116"/>
        <end position="126"/>
    </location>
</feature>
<comment type="caution">
    <text evidence="3">The sequence shown here is derived from an EMBL/GenBank/DDBJ whole genome shotgun (WGS) entry which is preliminary data.</text>
</comment>
<dbReference type="SUPFAM" id="SSF54928">
    <property type="entry name" value="RNA-binding domain, RBD"/>
    <property type="match status" value="1"/>
</dbReference>